<evidence type="ECO:0000256" key="9">
    <source>
        <dbReference type="PROSITE-ProRule" id="PRU10141"/>
    </source>
</evidence>
<organism evidence="11 12">
    <name type="scientific">Canariomyces notabilis</name>
    <dbReference type="NCBI Taxonomy" id="2074819"/>
    <lineage>
        <taxon>Eukaryota</taxon>
        <taxon>Fungi</taxon>
        <taxon>Dikarya</taxon>
        <taxon>Ascomycota</taxon>
        <taxon>Pezizomycotina</taxon>
        <taxon>Sordariomycetes</taxon>
        <taxon>Sordariomycetidae</taxon>
        <taxon>Sordariales</taxon>
        <taxon>Chaetomiaceae</taxon>
        <taxon>Canariomyces</taxon>
    </lineage>
</organism>
<evidence type="ECO:0000256" key="6">
    <source>
        <dbReference type="ARBA" id="ARBA00022840"/>
    </source>
</evidence>
<dbReference type="Gene3D" id="3.30.200.20">
    <property type="entry name" value="Phosphorylase Kinase, domain 1"/>
    <property type="match status" value="1"/>
</dbReference>
<keyword evidence="4 9" id="KW-0547">Nucleotide-binding</keyword>
<feature type="binding site" evidence="9">
    <location>
        <position position="94"/>
    </location>
    <ligand>
        <name>ATP</name>
        <dbReference type="ChEBI" id="CHEBI:30616"/>
    </ligand>
</feature>
<dbReference type="EC" id="2.7.11.1" evidence="1"/>
<dbReference type="PROSITE" id="PS00107">
    <property type="entry name" value="PROTEIN_KINASE_ATP"/>
    <property type="match status" value="1"/>
</dbReference>
<dbReference type="PANTHER" id="PTHR47634:SF9">
    <property type="entry name" value="PROTEIN KINASE DOMAIN-CONTAINING PROTEIN-RELATED"/>
    <property type="match status" value="1"/>
</dbReference>
<evidence type="ECO:0000256" key="1">
    <source>
        <dbReference type="ARBA" id="ARBA00012513"/>
    </source>
</evidence>
<proteinExistence type="predicted"/>
<evidence type="ECO:0000313" key="12">
    <source>
        <dbReference type="Proteomes" id="UP001302812"/>
    </source>
</evidence>
<accession>A0AAN6QCW1</accession>
<evidence type="ECO:0000256" key="2">
    <source>
        <dbReference type="ARBA" id="ARBA00022527"/>
    </source>
</evidence>
<dbReference type="Pfam" id="PF00069">
    <property type="entry name" value="Pkinase"/>
    <property type="match status" value="1"/>
</dbReference>
<keyword evidence="6 9" id="KW-0067">ATP-binding</keyword>
<keyword evidence="5 11" id="KW-0418">Kinase</keyword>
<dbReference type="GeneID" id="89942797"/>
<dbReference type="InterPro" id="IPR011009">
    <property type="entry name" value="Kinase-like_dom_sf"/>
</dbReference>
<dbReference type="InterPro" id="IPR000719">
    <property type="entry name" value="Prot_kinase_dom"/>
</dbReference>
<dbReference type="EMBL" id="MU853368">
    <property type="protein sequence ID" value="KAK4107895.1"/>
    <property type="molecule type" value="Genomic_DNA"/>
</dbReference>
<dbReference type="AlphaFoldDB" id="A0AAN6QCW1"/>
<gene>
    <name evidence="11" type="ORF">N656DRAFT_832772</name>
</gene>
<reference evidence="11" key="2">
    <citation type="submission" date="2023-05" db="EMBL/GenBank/DDBJ databases">
        <authorList>
            <consortium name="Lawrence Berkeley National Laboratory"/>
            <person name="Steindorff A."/>
            <person name="Hensen N."/>
            <person name="Bonometti L."/>
            <person name="Westerberg I."/>
            <person name="Brannstrom I.O."/>
            <person name="Guillou S."/>
            <person name="Cros-Aarteil S."/>
            <person name="Calhoun S."/>
            <person name="Haridas S."/>
            <person name="Kuo A."/>
            <person name="Mondo S."/>
            <person name="Pangilinan J."/>
            <person name="Riley R."/>
            <person name="Labutti K."/>
            <person name="Andreopoulos B."/>
            <person name="Lipzen A."/>
            <person name="Chen C."/>
            <person name="Yanf M."/>
            <person name="Daum C."/>
            <person name="Ng V."/>
            <person name="Clum A."/>
            <person name="Ohm R."/>
            <person name="Martin F."/>
            <person name="Silar P."/>
            <person name="Natvig D."/>
            <person name="Lalanne C."/>
            <person name="Gautier V."/>
            <person name="Ament-Velasquez S.L."/>
            <person name="Kruys A."/>
            <person name="Hutchinson M.I."/>
            <person name="Powell A.J."/>
            <person name="Barry K."/>
            <person name="Miller A.N."/>
            <person name="Grigoriev I.V."/>
            <person name="Debuchy R."/>
            <person name="Gladieux P."/>
            <person name="Thoren M.H."/>
            <person name="Johannesson H."/>
        </authorList>
    </citation>
    <scope>NUCLEOTIDE SEQUENCE</scope>
    <source>
        <strain evidence="11">CBS 508.74</strain>
    </source>
</reference>
<dbReference type="PROSITE" id="PS50011">
    <property type="entry name" value="PROTEIN_KINASE_DOM"/>
    <property type="match status" value="1"/>
</dbReference>
<keyword evidence="2" id="KW-0723">Serine/threonine-protein kinase</keyword>
<dbReference type="SUPFAM" id="SSF56112">
    <property type="entry name" value="Protein kinase-like (PK-like)"/>
    <property type="match status" value="1"/>
</dbReference>
<evidence type="ECO:0000256" key="3">
    <source>
        <dbReference type="ARBA" id="ARBA00022679"/>
    </source>
</evidence>
<dbReference type="InterPro" id="IPR017441">
    <property type="entry name" value="Protein_kinase_ATP_BS"/>
</dbReference>
<evidence type="ECO:0000256" key="5">
    <source>
        <dbReference type="ARBA" id="ARBA00022777"/>
    </source>
</evidence>
<keyword evidence="3" id="KW-0808">Transferase</keyword>
<dbReference type="GO" id="GO:0005524">
    <property type="term" value="F:ATP binding"/>
    <property type="evidence" value="ECO:0007669"/>
    <property type="project" value="UniProtKB-UniRule"/>
</dbReference>
<dbReference type="GO" id="GO:0050684">
    <property type="term" value="P:regulation of mRNA processing"/>
    <property type="evidence" value="ECO:0007669"/>
    <property type="project" value="TreeGrafter"/>
</dbReference>
<comment type="catalytic activity">
    <reaction evidence="8">
        <text>L-seryl-[protein] + ATP = O-phospho-L-seryl-[protein] + ADP + H(+)</text>
        <dbReference type="Rhea" id="RHEA:17989"/>
        <dbReference type="Rhea" id="RHEA-COMP:9863"/>
        <dbReference type="Rhea" id="RHEA-COMP:11604"/>
        <dbReference type="ChEBI" id="CHEBI:15378"/>
        <dbReference type="ChEBI" id="CHEBI:29999"/>
        <dbReference type="ChEBI" id="CHEBI:30616"/>
        <dbReference type="ChEBI" id="CHEBI:83421"/>
        <dbReference type="ChEBI" id="CHEBI:456216"/>
        <dbReference type="EC" id="2.7.11.1"/>
    </reaction>
</comment>
<dbReference type="GO" id="GO:0004674">
    <property type="term" value="F:protein serine/threonine kinase activity"/>
    <property type="evidence" value="ECO:0007669"/>
    <property type="project" value="UniProtKB-KW"/>
</dbReference>
<feature type="domain" description="Protein kinase" evidence="10">
    <location>
        <begin position="62"/>
        <end position="474"/>
    </location>
</feature>
<evidence type="ECO:0000313" key="11">
    <source>
        <dbReference type="EMBL" id="KAK4107895.1"/>
    </source>
</evidence>
<evidence type="ECO:0000256" key="7">
    <source>
        <dbReference type="ARBA" id="ARBA00047899"/>
    </source>
</evidence>
<dbReference type="PANTHER" id="PTHR47634">
    <property type="entry name" value="PROTEIN KINASE DOMAIN-CONTAINING PROTEIN-RELATED"/>
    <property type="match status" value="1"/>
</dbReference>
<dbReference type="Gene3D" id="1.10.510.10">
    <property type="entry name" value="Transferase(Phosphotransferase) domain 1"/>
    <property type="match status" value="1"/>
</dbReference>
<dbReference type="InterPro" id="IPR051334">
    <property type="entry name" value="SRPK"/>
</dbReference>
<sequence>MTSPDPQDDSSVAPETADEDMVEWVDNGLRLRLAPFGLEELQEYVPGGYHPVHLGDVLGDAYRIIHKLGHGGFGTVWLARDLSAKETTKYVALKILVADASGDDCPELLMDRLAGQIGKVEGLGDLCFPLSRFKIEGPNGSHLCFVYPVLGPRVSYGVFRDSDDLEEILRRVCYGVTAAMALLHHLGICHGDFRPHNILHPVTGLDGLSEEEVLDILGKPRRNPVFNANGLSREEVLNILSGRSRTPVLDANEKENTTMHTGPRYLVYPVGWDDVDIAYILKTAKIIDFGECFDIAKPPENVGTPGCYRAPELLLERKVGIPSDLWALACTLFEIRTGRKLFEAFFDEDDDYLGDMCDVLGRLPEPWWSTTWEARRQFFKDETDEHGRVVSVHELKTSVHDDSKRDYVVISSGPPEARSLVDKIGHGMMYMEGSFYKDIADEEKPVFADLLGKLLAFTPENRISAQAALEHEWFRI</sequence>
<comment type="caution">
    <text evidence="11">The sequence shown here is derived from an EMBL/GenBank/DDBJ whole genome shotgun (WGS) entry which is preliminary data.</text>
</comment>
<dbReference type="SMART" id="SM00220">
    <property type="entry name" value="S_TKc"/>
    <property type="match status" value="1"/>
</dbReference>
<dbReference type="RefSeq" id="XP_064665465.1">
    <property type="nucleotide sequence ID" value="XM_064818671.1"/>
</dbReference>
<comment type="catalytic activity">
    <reaction evidence="7">
        <text>L-threonyl-[protein] + ATP = O-phospho-L-threonyl-[protein] + ADP + H(+)</text>
        <dbReference type="Rhea" id="RHEA:46608"/>
        <dbReference type="Rhea" id="RHEA-COMP:11060"/>
        <dbReference type="Rhea" id="RHEA-COMP:11605"/>
        <dbReference type="ChEBI" id="CHEBI:15378"/>
        <dbReference type="ChEBI" id="CHEBI:30013"/>
        <dbReference type="ChEBI" id="CHEBI:30616"/>
        <dbReference type="ChEBI" id="CHEBI:61977"/>
        <dbReference type="ChEBI" id="CHEBI:456216"/>
        <dbReference type="EC" id="2.7.11.1"/>
    </reaction>
</comment>
<evidence type="ECO:0000256" key="8">
    <source>
        <dbReference type="ARBA" id="ARBA00048679"/>
    </source>
</evidence>
<evidence type="ECO:0000256" key="4">
    <source>
        <dbReference type="ARBA" id="ARBA00022741"/>
    </source>
</evidence>
<dbReference type="Proteomes" id="UP001302812">
    <property type="component" value="Unassembled WGS sequence"/>
</dbReference>
<reference evidence="11" key="1">
    <citation type="journal article" date="2023" name="Mol. Phylogenet. Evol.">
        <title>Genome-scale phylogeny and comparative genomics of the fungal order Sordariales.</title>
        <authorList>
            <person name="Hensen N."/>
            <person name="Bonometti L."/>
            <person name="Westerberg I."/>
            <person name="Brannstrom I.O."/>
            <person name="Guillou S."/>
            <person name="Cros-Aarteil S."/>
            <person name="Calhoun S."/>
            <person name="Haridas S."/>
            <person name="Kuo A."/>
            <person name="Mondo S."/>
            <person name="Pangilinan J."/>
            <person name="Riley R."/>
            <person name="LaButti K."/>
            <person name="Andreopoulos B."/>
            <person name="Lipzen A."/>
            <person name="Chen C."/>
            <person name="Yan M."/>
            <person name="Daum C."/>
            <person name="Ng V."/>
            <person name="Clum A."/>
            <person name="Steindorff A."/>
            <person name="Ohm R.A."/>
            <person name="Martin F."/>
            <person name="Silar P."/>
            <person name="Natvig D.O."/>
            <person name="Lalanne C."/>
            <person name="Gautier V."/>
            <person name="Ament-Velasquez S.L."/>
            <person name="Kruys A."/>
            <person name="Hutchinson M.I."/>
            <person name="Powell A.J."/>
            <person name="Barry K."/>
            <person name="Miller A.N."/>
            <person name="Grigoriev I.V."/>
            <person name="Debuchy R."/>
            <person name="Gladieux P."/>
            <person name="Hiltunen Thoren M."/>
            <person name="Johannesson H."/>
        </authorList>
    </citation>
    <scope>NUCLEOTIDE SEQUENCE</scope>
    <source>
        <strain evidence="11">CBS 508.74</strain>
    </source>
</reference>
<dbReference type="GO" id="GO:0000245">
    <property type="term" value="P:spliceosomal complex assembly"/>
    <property type="evidence" value="ECO:0007669"/>
    <property type="project" value="TreeGrafter"/>
</dbReference>
<keyword evidence="12" id="KW-1185">Reference proteome</keyword>
<evidence type="ECO:0000259" key="10">
    <source>
        <dbReference type="PROSITE" id="PS50011"/>
    </source>
</evidence>
<protein>
    <recommendedName>
        <fullName evidence="1">non-specific serine/threonine protein kinase</fullName>
        <ecNumber evidence="1">2.7.11.1</ecNumber>
    </recommendedName>
</protein>
<name>A0AAN6QCW1_9PEZI</name>